<evidence type="ECO:0000313" key="1">
    <source>
        <dbReference type="EMBL" id="MDO1449515.1"/>
    </source>
</evidence>
<sequence>METLQPKFVDVIPEKLEDGIIYISMNRSIALHLCVCGCQNEVVTPFSPTDWELRFDGSSISLYPSIGNWEFPCKSHYWVTRNVIKYSNTWNKKQIQAGRDQDKRNKAIYSNHKVVNMAILKPVIVKKSRLLKLCNQLLSLLKIKI</sequence>
<comment type="caution">
    <text evidence="1">The sequence shown here is derived from an EMBL/GenBank/DDBJ whole genome shotgun (WGS) entry which is preliminary data.</text>
</comment>
<accession>A0ABT8RFF9</accession>
<dbReference type="Pfam" id="PF20137">
    <property type="entry name" value="BubE"/>
    <property type="match status" value="1"/>
</dbReference>
<dbReference type="Proteomes" id="UP001168528">
    <property type="component" value="Unassembled WGS sequence"/>
</dbReference>
<name>A0ABT8RFF9_9BACT</name>
<gene>
    <name evidence="1" type="ORF">Q0590_24780</name>
</gene>
<evidence type="ECO:0000313" key="2">
    <source>
        <dbReference type="Proteomes" id="UP001168528"/>
    </source>
</evidence>
<organism evidence="1 2">
    <name type="scientific">Rhodocytophaga aerolata</name>
    <dbReference type="NCBI Taxonomy" id="455078"/>
    <lineage>
        <taxon>Bacteria</taxon>
        <taxon>Pseudomonadati</taxon>
        <taxon>Bacteroidota</taxon>
        <taxon>Cytophagia</taxon>
        <taxon>Cytophagales</taxon>
        <taxon>Rhodocytophagaceae</taxon>
        <taxon>Rhodocytophaga</taxon>
    </lineage>
</organism>
<reference evidence="1" key="1">
    <citation type="submission" date="2023-07" db="EMBL/GenBank/DDBJ databases">
        <title>The genome sequence of Rhodocytophaga aerolata KACC 12507.</title>
        <authorList>
            <person name="Zhang X."/>
        </authorList>
    </citation>
    <scope>NUCLEOTIDE SEQUENCE</scope>
    <source>
        <strain evidence="1">KACC 12507</strain>
    </source>
</reference>
<proteinExistence type="predicted"/>
<protein>
    <submittedName>
        <fullName evidence="1">DUF6527 family protein</fullName>
    </submittedName>
</protein>
<keyword evidence="2" id="KW-1185">Reference proteome</keyword>
<dbReference type="RefSeq" id="WP_302040319.1">
    <property type="nucleotide sequence ID" value="NZ_JAUKPO010000020.1"/>
</dbReference>
<dbReference type="InterPro" id="IPR045384">
    <property type="entry name" value="DUF6527"/>
</dbReference>
<dbReference type="EMBL" id="JAUKPO010000020">
    <property type="protein sequence ID" value="MDO1449515.1"/>
    <property type="molecule type" value="Genomic_DNA"/>
</dbReference>